<reference evidence="1 2" key="1">
    <citation type="submission" date="2024-10" db="EMBL/GenBank/DDBJ databases">
        <title>The Natural Products Discovery Center: Release of the First 8490 Sequenced Strains for Exploring Actinobacteria Biosynthetic Diversity.</title>
        <authorList>
            <person name="Kalkreuter E."/>
            <person name="Kautsar S.A."/>
            <person name="Yang D."/>
            <person name="Bader C.D."/>
            <person name="Teijaro C.N."/>
            <person name="Fluegel L."/>
            <person name="Davis C.M."/>
            <person name="Simpson J.R."/>
            <person name="Lauterbach L."/>
            <person name="Steele A.D."/>
            <person name="Gui C."/>
            <person name="Meng S."/>
            <person name="Li G."/>
            <person name="Viehrig K."/>
            <person name="Ye F."/>
            <person name="Su P."/>
            <person name="Kiefer A.F."/>
            <person name="Nichols A."/>
            <person name="Cepeda A.J."/>
            <person name="Yan W."/>
            <person name="Fan B."/>
            <person name="Jiang Y."/>
            <person name="Adhikari A."/>
            <person name="Zheng C.-J."/>
            <person name="Schuster L."/>
            <person name="Cowan T.M."/>
            <person name="Smanski M.J."/>
            <person name="Chevrette M.G."/>
            <person name="De Carvalho L.P.S."/>
            <person name="Shen B."/>
        </authorList>
    </citation>
    <scope>NUCLEOTIDE SEQUENCE [LARGE SCALE GENOMIC DNA]</scope>
    <source>
        <strain evidence="1 2">NPDC002593</strain>
    </source>
</reference>
<comment type="caution">
    <text evidence="1">The sequence shown here is derived from an EMBL/GenBank/DDBJ whole genome shotgun (WGS) entry which is preliminary data.</text>
</comment>
<dbReference type="RefSeq" id="WP_040819997.1">
    <property type="nucleotide sequence ID" value="NZ_JBIAQY010000006.1"/>
</dbReference>
<organism evidence="1 2">
    <name type="scientific">Nocardia jiangxiensis</name>
    <dbReference type="NCBI Taxonomy" id="282685"/>
    <lineage>
        <taxon>Bacteria</taxon>
        <taxon>Bacillati</taxon>
        <taxon>Actinomycetota</taxon>
        <taxon>Actinomycetes</taxon>
        <taxon>Mycobacteriales</taxon>
        <taxon>Nocardiaceae</taxon>
        <taxon>Nocardia</taxon>
    </lineage>
</organism>
<dbReference type="EMBL" id="JBIAQY010000006">
    <property type="protein sequence ID" value="MFF3570136.1"/>
    <property type="molecule type" value="Genomic_DNA"/>
</dbReference>
<protein>
    <submittedName>
        <fullName evidence="1">Uncharacterized protein</fullName>
    </submittedName>
</protein>
<gene>
    <name evidence="1" type="ORF">ACFYXQ_20365</name>
</gene>
<name>A0ABW6S1F8_9NOCA</name>
<sequence length="114" mass="12578">MESFDPDYSQVPISELTARLENSQSRCAVLAHDFPVFKPVLTEWHEIWSDAVAVFPDPVGALRSEVADSGAIDDPIGALLCQLADSGDILTPLLRRVSYSRAPIKAKYCRCHYG</sequence>
<evidence type="ECO:0000313" key="1">
    <source>
        <dbReference type="EMBL" id="MFF3570136.1"/>
    </source>
</evidence>
<proteinExistence type="predicted"/>
<accession>A0ABW6S1F8</accession>
<keyword evidence="2" id="KW-1185">Reference proteome</keyword>
<dbReference type="Proteomes" id="UP001601992">
    <property type="component" value="Unassembled WGS sequence"/>
</dbReference>
<evidence type="ECO:0000313" key="2">
    <source>
        <dbReference type="Proteomes" id="UP001601992"/>
    </source>
</evidence>